<dbReference type="GO" id="GO:0009190">
    <property type="term" value="P:cyclic nucleotide biosynthetic process"/>
    <property type="evidence" value="ECO:0007669"/>
    <property type="project" value="InterPro"/>
</dbReference>
<dbReference type="InterPro" id="IPR050697">
    <property type="entry name" value="Adenylyl/Guanylyl_Cyclase_3/4"/>
</dbReference>
<dbReference type="GO" id="GO:0035556">
    <property type="term" value="P:intracellular signal transduction"/>
    <property type="evidence" value="ECO:0007669"/>
    <property type="project" value="InterPro"/>
</dbReference>
<evidence type="ECO:0000313" key="2">
    <source>
        <dbReference type="EMBL" id="BAE03265.1"/>
    </source>
</evidence>
<dbReference type="EMBL" id="AB201308">
    <property type="protein sequence ID" value="BAE03265.1"/>
    <property type="molecule type" value="Genomic_DNA"/>
</dbReference>
<evidence type="ECO:0000259" key="1">
    <source>
        <dbReference type="PROSITE" id="PS50125"/>
    </source>
</evidence>
<dbReference type="AlphaFoldDB" id="Q4LEF8"/>
<dbReference type="InterPro" id="IPR001054">
    <property type="entry name" value="A/G_cyclase"/>
</dbReference>
<dbReference type="PROSITE" id="PS50125">
    <property type="entry name" value="GUANYLATE_CYCLASE_2"/>
    <property type="match status" value="1"/>
</dbReference>
<dbReference type="CDD" id="cd07302">
    <property type="entry name" value="CHD"/>
    <property type="match status" value="1"/>
</dbReference>
<dbReference type="Gene3D" id="3.30.70.1230">
    <property type="entry name" value="Nucleotide cyclase"/>
    <property type="match status" value="1"/>
</dbReference>
<dbReference type="PANTHER" id="PTHR43081">
    <property type="entry name" value="ADENYLATE CYCLASE, TERMINAL-DIFFERENTIATION SPECIFIC-RELATED"/>
    <property type="match status" value="1"/>
</dbReference>
<dbReference type="Pfam" id="PF00211">
    <property type="entry name" value="Guanylate_cyc"/>
    <property type="match status" value="1"/>
</dbReference>
<dbReference type="SUPFAM" id="SSF55073">
    <property type="entry name" value="Nucleotide cyclase"/>
    <property type="match status" value="1"/>
</dbReference>
<name>Q4LEF8_9ARCH</name>
<organism evidence="2">
    <name type="scientific">uncultured Candidatus Nitrosocaldus sp</name>
    <dbReference type="NCBI Taxonomy" id="766501"/>
    <lineage>
        <taxon>Archaea</taxon>
        <taxon>Nitrososphaerota</taxon>
        <taxon>Nitrososphaeria</taxon>
        <taxon>Candidatus Nitrosocaldales</taxon>
        <taxon>Candidatus Nitrosocaldaceae</taxon>
        <taxon>Candidatus Nitrosocaldus</taxon>
        <taxon>environmental samples</taxon>
    </lineage>
</organism>
<feature type="domain" description="Guanylate cyclase" evidence="1">
    <location>
        <begin position="65"/>
        <end position="198"/>
    </location>
</feature>
<sequence length="252" mass="28357">MVTEDIINIIMGELSSTRVVDTQTYIAEVQARMWKALKRGMHFKALTRSSEEFLKQHLNSKVKLVVLYADIVGSTRLSRMLPVERLATIIQAYTQEISLIALNFNGLVLKYVGDAVIAYFPAMHNLLLAADDAVNCAVSMIEVLRQGINPILLQYDYPELAMKVSIDVGEHSVIQYGSDKSMDVDVVGYGISMAAKIHALAESNSIVISHNVYDVLHPNMQMRFKQLNLDVSKWGYTDEDSGELYKVYMYKP</sequence>
<dbReference type="PANTHER" id="PTHR43081:SF1">
    <property type="entry name" value="ADENYLATE CYCLASE, TERMINAL-DIFFERENTIATION SPECIFIC"/>
    <property type="match status" value="1"/>
</dbReference>
<dbReference type="InterPro" id="IPR029787">
    <property type="entry name" value="Nucleotide_cyclase"/>
</dbReference>
<protein>
    <submittedName>
        <fullName evidence="2">Adenylate cyclase</fullName>
    </submittedName>
</protein>
<gene>
    <name evidence="2" type="ORF">HGIII-40</name>
</gene>
<reference evidence="2" key="1">
    <citation type="journal article" date="2005" name="Environ. Microbiol.">
        <title>Genetic and functional properties of uncultivated thermophilic crenarchaeotes from a subsurface gold mine as revealed by analysis of genome fragments.</title>
        <authorList>
            <person name="Nunoura T."/>
            <person name="Hirayama H."/>
            <person name="Takami H."/>
            <person name="Oida H."/>
            <person name="Nishi S."/>
            <person name="Shimamura S."/>
            <person name="Suzuki Y."/>
            <person name="Inagaki F."/>
            <person name="Takai K."/>
            <person name="Nealson K.H."/>
            <person name="Horikoshi K."/>
        </authorList>
    </citation>
    <scope>NUCLEOTIDE SEQUENCE</scope>
</reference>
<proteinExistence type="predicted"/>
<accession>Q4LEF8</accession>